<gene>
    <name evidence="3" type="ordered locus">ECUMN_1305</name>
</gene>
<proteinExistence type="predicted"/>
<dbReference type="GO" id="GO:0051908">
    <property type="term" value="F:double-stranded DNA 5'-3' DNA exonuclease activity"/>
    <property type="evidence" value="ECO:0007669"/>
    <property type="project" value="InterPro"/>
</dbReference>
<dbReference type="InterPro" id="IPR010584">
    <property type="entry name" value="ExoDNase_VIII"/>
</dbReference>
<dbReference type="InterPro" id="IPR036397">
    <property type="entry name" value="RNaseH_sf"/>
</dbReference>
<name>B7NB05_ECOLU</name>
<dbReference type="EMBL" id="CU928163">
    <property type="protein sequence ID" value="CAR12514.1"/>
    <property type="molecule type" value="Genomic_DNA"/>
</dbReference>
<feature type="compositionally biased region" description="Basic and acidic residues" evidence="1">
    <location>
        <begin position="391"/>
        <end position="408"/>
    </location>
</feature>
<feature type="region of interest" description="Disordered" evidence="1">
    <location>
        <begin position="391"/>
        <end position="446"/>
    </location>
</feature>
<dbReference type="Pfam" id="PF06630">
    <property type="entry name" value="Exonuc_VIII"/>
    <property type="match status" value="1"/>
</dbReference>
<dbReference type="InterPro" id="IPR033390">
    <property type="entry name" value="Rv2179c-like"/>
</dbReference>
<dbReference type="HOGENOM" id="CLU_009076_3_1_6"/>
<feature type="compositionally biased region" description="Basic and acidic residues" evidence="1">
    <location>
        <begin position="489"/>
        <end position="501"/>
    </location>
</feature>
<dbReference type="InterPro" id="IPR012337">
    <property type="entry name" value="RNaseH-like_sf"/>
</dbReference>
<sequence>MSTDKEEIALYYEAKNDKIRKRLGIKGGFYWRTAKKLSVAISRGVVAMDDAGFDKEDFKKPVRVHLPVVNDLPPEGVFDTEFCNRYEKGGEDGITMVLIAPSPSVQDKPASTDNTNVNGENMAEIEENMLLPVSGQILPVRWLAQHGSEKPITHVSRDELRTLHNAQDEKLPAVTALAISNKAAQLEPLEIRDLHKLVRDTDKVFPNPGNSDLGLMTAFFEAYLGADYTDRGLLTKEWMKGNRVSRITRTASGANAGGGNKTDRNPNLVHTFDTLDVEIAAATLPMDFNIYEIPGSVYRRAKEVVRKKESPFKEWSAALRAIPGILDYSRAAIFALIRSAHPEFYHYPGRLQGYINAYLTETDHENPTEETLAAARHTPEKDILEEVNRELAAERETEEEKNNEEKSQPSDAMADEQATTEAMEPNTTEHRQDTQSLDTQAQIDPVNQVKVTADEVNKIMQAANISQPDADKLLAASRGEFVAGISDPNDPKWVKGMETRDSVNQNQQETEQNGQKAEQNSPNALQNEPETKQPEPVVQQEPEKICTACGQTGGGNCPDCGAVMGDATYQETFNEENQVEVQENDPEEMEGTEHPHKENPGGNQHHDSDSETGEATDHSVKVNGHHKGTSTSGTCDHLMIDLETMGKNPDAPIISIGAIFFDPQTGDMGPEFSKTIDLETAGGVIDRDTIKWWLKQSREAQSAIMTDEIPLDDALLQLREFIDENSGEFFVQVWGNGANFDNTILRRSYERQGIPCPWRYYNDRDVRTIVELGKAIDFDARTAIPFEGERHNALDDARYQAKYVSVIWQKLIPSQADF</sequence>
<feature type="compositionally biased region" description="Basic and acidic residues" evidence="1">
    <location>
        <begin position="591"/>
        <end position="620"/>
    </location>
</feature>
<feature type="region of interest" description="Disordered" evidence="1">
    <location>
        <begin position="483"/>
        <end position="539"/>
    </location>
</feature>
<dbReference type="STRING" id="585056.ECUMN_1305"/>
<dbReference type="Proteomes" id="UP000007097">
    <property type="component" value="Chromosome"/>
</dbReference>
<feature type="compositionally biased region" description="Acidic residues" evidence="1">
    <location>
        <begin position="576"/>
        <end position="590"/>
    </location>
</feature>
<dbReference type="PATRIC" id="fig|585056.7.peg.1509"/>
<dbReference type="RefSeq" id="WP_000102155.1">
    <property type="nucleotide sequence ID" value="NC_011751.1"/>
</dbReference>
<dbReference type="KEGG" id="eum:ECUMN_1305"/>
<feature type="region of interest" description="Disordered" evidence="1">
    <location>
        <begin position="576"/>
        <end position="634"/>
    </location>
</feature>
<feature type="compositionally biased region" description="Polar residues" evidence="1">
    <location>
        <begin position="516"/>
        <end position="528"/>
    </location>
</feature>
<evidence type="ECO:0000313" key="3">
    <source>
        <dbReference type="EMBL" id="CAR12514.1"/>
    </source>
</evidence>
<organism evidence="3 4">
    <name type="scientific">Escherichia coli O17:K52:H18 (strain UMN026 / ExPEC)</name>
    <dbReference type="NCBI Taxonomy" id="585056"/>
    <lineage>
        <taxon>Bacteria</taxon>
        <taxon>Pseudomonadati</taxon>
        <taxon>Pseudomonadota</taxon>
        <taxon>Gammaproteobacteria</taxon>
        <taxon>Enterobacterales</taxon>
        <taxon>Enterobacteriaceae</taxon>
        <taxon>Escherichia</taxon>
    </lineage>
</organism>
<evidence type="ECO:0000313" key="4">
    <source>
        <dbReference type="Proteomes" id="UP000007097"/>
    </source>
</evidence>
<accession>B7NB05</accession>
<dbReference type="Pfam" id="PF16473">
    <property type="entry name" value="Rv2179c-like"/>
    <property type="match status" value="1"/>
</dbReference>
<evidence type="ECO:0000259" key="2">
    <source>
        <dbReference type="Pfam" id="PF16473"/>
    </source>
</evidence>
<dbReference type="SUPFAM" id="SSF53098">
    <property type="entry name" value="Ribonuclease H-like"/>
    <property type="match status" value="1"/>
</dbReference>
<feature type="compositionally biased region" description="Low complexity" evidence="1">
    <location>
        <begin position="504"/>
        <end position="515"/>
    </location>
</feature>
<dbReference type="EC" id="3.1.11.-" evidence="3"/>
<dbReference type="Gene3D" id="3.30.420.10">
    <property type="entry name" value="Ribonuclease H-like superfamily/Ribonuclease H"/>
    <property type="match status" value="1"/>
</dbReference>
<keyword evidence="3" id="KW-0378">Hydrolase</keyword>
<reference evidence="4" key="1">
    <citation type="journal article" date="2009" name="PLoS Genet.">
        <title>Organised genome dynamics in the Escherichia coli species results in highly diverse adaptive paths.</title>
        <authorList>
            <person name="Touchon M."/>
            <person name="Hoede C."/>
            <person name="Tenaillon O."/>
            <person name="Barbe V."/>
            <person name="Baeriswyl S."/>
            <person name="Bidet P."/>
            <person name="Bingen E."/>
            <person name="Bonacorsi S."/>
            <person name="Bouchier C."/>
            <person name="Bouvet O."/>
            <person name="Calteau A."/>
            <person name="Chiapello H."/>
            <person name="Clermont O."/>
            <person name="Cruveiller S."/>
            <person name="Danchin A."/>
            <person name="Diard M."/>
            <person name="Dossat C."/>
            <person name="Karoui M.E."/>
            <person name="Frapy E."/>
            <person name="Garry L."/>
            <person name="Ghigo J.M."/>
            <person name="Gilles A.M."/>
            <person name="Johnson J."/>
            <person name="Le Bouguenec C."/>
            <person name="Lescat M."/>
            <person name="Mangenot S."/>
            <person name="Martinez-Jehanne V."/>
            <person name="Matic I."/>
            <person name="Nassif X."/>
            <person name="Oztas S."/>
            <person name="Petit M.A."/>
            <person name="Pichon C."/>
            <person name="Rouy Z."/>
            <person name="Ruf C.S."/>
            <person name="Schneider D."/>
            <person name="Tourret J."/>
            <person name="Vacherie B."/>
            <person name="Vallenet D."/>
            <person name="Medigue C."/>
            <person name="Rocha E.P.C."/>
            <person name="Denamur E."/>
        </authorList>
    </citation>
    <scope>NUCLEOTIDE SEQUENCE [LARGE SCALE GENOMIC DNA]</scope>
    <source>
        <strain evidence="4">UMN026 / ExPEC</strain>
    </source>
</reference>
<dbReference type="AlphaFoldDB" id="B7NB05"/>
<evidence type="ECO:0000256" key="1">
    <source>
        <dbReference type="SAM" id="MobiDB-lite"/>
    </source>
</evidence>
<protein>
    <submittedName>
        <fullName evidence="3">Exodeoxyribonuclease VIII from bacteriophage origin</fullName>
        <ecNumber evidence="3">3.1.11.-</ecNumber>
    </submittedName>
</protein>
<feature type="domain" description="3'-5' exoribonuclease Rv2179c-like" evidence="2">
    <location>
        <begin position="636"/>
        <end position="808"/>
    </location>
</feature>
<dbReference type="GO" id="GO:0003676">
    <property type="term" value="F:nucleic acid binding"/>
    <property type="evidence" value="ECO:0007669"/>
    <property type="project" value="InterPro"/>
</dbReference>